<reference evidence="2 4" key="2">
    <citation type="submission" date="2018-06" db="EMBL/GenBank/DDBJ databases">
        <authorList>
            <consortium name="Pathogen Informatics"/>
            <person name="Doyle S."/>
        </authorList>
    </citation>
    <scope>NUCLEOTIDE SEQUENCE [LARGE SCALE GENOMIC DNA]</scope>
    <source>
        <strain evidence="2 4">NCTC12388</strain>
    </source>
</reference>
<evidence type="ECO:0000313" key="1">
    <source>
        <dbReference type="EMBL" id="KTD13623.1"/>
    </source>
</evidence>
<dbReference type="AlphaFoldDB" id="A0A378JN82"/>
<protein>
    <submittedName>
        <fullName evidence="2">Pirin</fullName>
    </submittedName>
</protein>
<accession>A0A378JN82</accession>
<dbReference type="EMBL" id="UGOB01000001">
    <property type="protein sequence ID" value="STX46220.1"/>
    <property type="molecule type" value="Genomic_DNA"/>
</dbReference>
<organism evidence="2 4">
    <name type="scientific">Legionella gratiana</name>
    <dbReference type="NCBI Taxonomy" id="45066"/>
    <lineage>
        <taxon>Bacteria</taxon>
        <taxon>Pseudomonadati</taxon>
        <taxon>Pseudomonadota</taxon>
        <taxon>Gammaproteobacteria</taxon>
        <taxon>Legionellales</taxon>
        <taxon>Legionellaceae</taxon>
        <taxon>Legionella</taxon>
    </lineage>
</organism>
<gene>
    <name evidence="1" type="ORF">Lgra_0915</name>
    <name evidence="2" type="ORF">NCTC12388_02979</name>
</gene>
<evidence type="ECO:0000313" key="3">
    <source>
        <dbReference type="Proteomes" id="UP000054691"/>
    </source>
</evidence>
<dbReference type="EMBL" id="LNYE01000010">
    <property type="protein sequence ID" value="KTD13623.1"/>
    <property type="molecule type" value="Genomic_DNA"/>
</dbReference>
<dbReference type="Proteomes" id="UP000254476">
    <property type="component" value="Unassembled WGS sequence"/>
</dbReference>
<dbReference type="Proteomes" id="UP000054691">
    <property type="component" value="Unassembled WGS sequence"/>
</dbReference>
<keyword evidence="3" id="KW-1185">Reference proteome</keyword>
<sequence>MESYFELCLLSKFDRSSIENLISVNAGEQQKMSYFNVKDPICMTKTCPEQIRVALIPRTVDLGGFQVGRVLPSKEKRTVGPFVFWDQAGPNEFCRVKSLLIIVHIIVPRCLFSKRILKLK</sequence>
<proteinExistence type="predicted"/>
<evidence type="ECO:0000313" key="4">
    <source>
        <dbReference type="Proteomes" id="UP000254476"/>
    </source>
</evidence>
<reference evidence="1 3" key="1">
    <citation type="submission" date="2015-11" db="EMBL/GenBank/DDBJ databases">
        <title>Genomic analysis of 38 Legionella species identifies large and diverse effector repertoires.</title>
        <authorList>
            <person name="Burstein D."/>
            <person name="Amaro F."/>
            <person name="Zusman T."/>
            <person name="Lifshitz Z."/>
            <person name="Cohen O."/>
            <person name="Gilbert J.A."/>
            <person name="Pupko T."/>
            <person name="Shuman H.A."/>
            <person name="Segal G."/>
        </authorList>
    </citation>
    <scope>NUCLEOTIDE SEQUENCE [LARGE SCALE GENOMIC DNA]</scope>
    <source>
        <strain evidence="1 3">Lyon 8420412</strain>
    </source>
</reference>
<dbReference type="STRING" id="45066.Lgra_0915"/>
<evidence type="ECO:0000313" key="2">
    <source>
        <dbReference type="EMBL" id="STX46220.1"/>
    </source>
</evidence>
<name>A0A378JN82_9GAMM</name>